<dbReference type="InterPro" id="IPR009057">
    <property type="entry name" value="Homeodomain-like_sf"/>
</dbReference>
<sequence>MAWDTEKTKSRILEAALLEFSEKGPAGTTIDNVARRSGVNKERIYHYFGNKQALFGVVLDGELRKISEAVPVSATGRLDIDAYIGGLFDYHREHPHLNRLVLWEGLTYNGTILDESRRSEYYAARVSAVRSGQENGEIATNVDADVLAFLLLSLAGWWSSVPQIAHMMSADPDGVDLDTRRRNVIEAAKNLLGQCDVAGARGDVDSHGF</sequence>
<reference evidence="4 5" key="1">
    <citation type="submission" date="2018-08" db="EMBL/GenBank/DDBJ databases">
        <title>Whole genome sequence analysis of Dermacoccus abyssi bacteria isolated from Deep Mariana trench Micromonospora spp reveals genes involved in the environmental adaptation and production of secondary metabolites.</title>
        <authorList>
            <person name="Abdel-Mageed W.M."/>
            <person name="Lehri B."/>
            <person name="Nouioui I."/>
            <person name="Goodfellow I."/>
            <person name="Jaspars M."/>
            <person name="Karlyshev A."/>
        </authorList>
    </citation>
    <scope>NUCLEOTIDE SEQUENCE [LARGE SCALE GENOMIC DNA]</scope>
    <source>
        <strain evidence="4 5">MT1.1</strain>
    </source>
</reference>
<feature type="DNA-binding region" description="H-T-H motif" evidence="2">
    <location>
        <begin position="29"/>
        <end position="48"/>
    </location>
</feature>
<dbReference type="InterPro" id="IPR041467">
    <property type="entry name" value="Sco4008_C"/>
</dbReference>
<dbReference type="Gene3D" id="1.10.357.10">
    <property type="entry name" value="Tetracycline Repressor, domain 2"/>
    <property type="match status" value="1"/>
</dbReference>
<evidence type="ECO:0000313" key="4">
    <source>
        <dbReference type="EMBL" id="RHW47972.1"/>
    </source>
</evidence>
<dbReference type="Pfam" id="PF17926">
    <property type="entry name" value="TetR_C_21"/>
    <property type="match status" value="1"/>
</dbReference>
<dbReference type="RefSeq" id="WP_118912169.1">
    <property type="nucleotide sequence ID" value="NZ_CBCRVH010000001.1"/>
</dbReference>
<comment type="caution">
    <text evidence="4">The sequence shown here is derived from an EMBL/GenBank/DDBJ whole genome shotgun (WGS) entry which is preliminary data.</text>
</comment>
<dbReference type="InterPro" id="IPR050109">
    <property type="entry name" value="HTH-type_TetR-like_transc_reg"/>
</dbReference>
<proteinExistence type="predicted"/>
<accession>A0A417ZBD9</accession>
<feature type="domain" description="HTH tetR-type" evidence="3">
    <location>
        <begin position="6"/>
        <end position="66"/>
    </location>
</feature>
<evidence type="ECO:0000313" key="5">
    <source>
        <dbReference type="Proteomes" id="UP000285376"/>
    </source>
</evidence>
<dbReference type="InterPro" id="IPR036271">
    <property type="entry name" value="Tet_transcr_reg_TetR-rel_C_sf"/>
</dbReference>
<dbReference type="Pfam" id="PF00440">
    <property type="entry name" value="TetR_N"/>
    <property type="match status" value="1"/>
</dbReference>
<dbReference type="InterPro" id="IPR001647">
    <property type="entry name" value="HTH_TetR"/>
</dbReference>
<evidence type="ECO:0000256" key="1">
    <source>
        <dbReference type="ARBA" id="ARBA00023125"/>
    </source>
</evidence>
<gene>
    <name evidence="4" type="ORF">D1832_00560</name>
</gene>
<dbReference type="PANTHER" id="PTHR30328:SF54">
    <property type="entry name" value="HTH-TYPE TRANSCRIPTIONAL REPRESSOR SCO4008"/>
    <property type="match status" value="1"/>
</dbReference>
<dbReference type="SUPFAM" id="SSF46689">
    <property type="entry name" value="Homeodomain-like"/>
    <property type="match status" value="1"/>
</dbReference>
<keyword evidence="1 2" id="KW-0238">DNA-binding</keyword>
<dbReference type="PRINTS" id="PR00455">
    <property type="entry name" value="HTHTETR"/>
</dbReference>
<dbReference type="GO" id="GO:0003677">
    <property type="term" value="F:DNA binding"/>
    <property type="evidence" value="ECO:0007669"/>
    <property type="project" value="UniProtKB-UniRule"/>
</dbReference>
<name>A0A417ZBD9_9MICO</name>
<dbReference type="GO" id="GO:0006355">
    <property type="term" value="P:regulation of DNA-templated transcription"/>
    <property type="evidence" value="ECO:0007669"/>
    <property type="project" value="UniProtKB-ARBA"/>
</dbReference>
<dbReference type="SUPFAM" id="SSF48498">
    <property type="entry name" value="Tetracyclin repressor-like, C-terminal domain"/>
    <property type="match status" value="1"/>
</dbReference>
<evidence type="ECO:0000256" key="2">
    <source>
        <dbReference type="PROSITE-ProRule" id="PRU00335"/>
    </source>
</evidence>
<dbReference type="AlphaFoldDB" id="A0A417ZBD9"/>
<protein>
    <submittedName>
        <fullName evidence="4">TetR/AcrR family transcriptional regulator</fullName>
    </submittedName>
</protein>
<organism evidence="4 5">
    <name type="scientific">Dermacoccus abyssi</name>
    <dbReference type="NCBI Taxonomy" id="322596"/>
    <lineage>
        <taxon>Bacteria</taxon>
        <taxon>Bacillati</taxon>
        <taxon>Actinomycetota</taxon>
        <taxon>Actinomycetes</taxon>
        <taxon>Micrococcales</taxon>
        <taxon>Dermacoccaceae</taxon>
        <taxon>Dermacoccus</taxon>
    </lineage>
</organism>
<dbReference type="EMBL" id="QWLM01000001">
    <property type="protein sequence ID" value="RHW47972.1"/>
    <property type="molecule type" value="Genomic_DNA"/>
</dbReference>
<dbReference type="Proteomes" id="UP000285376">
    <property type="component" value="Unassembled WGS sequence"/>
</dbReference>
<dbReference type="PROSITE" id="PS50977">
    <property type="entry name" value="HTH_TETR_2"/>
    <property type="match status" value="1"/>
</dbReference>
<evidence type="ECO:0000259" key="3">
    <source>
        <dbReference type="PROSITE" id="PS50977"/>
    </source>
</evidence>
<dbReference type="PANTHER" id="PTHR30328">
    <property type="entry name" value="TRANSCRIPTIONAL REPRESSOR"/>
    <property type="match status" value="1"/>
</dbReference>